<keyword evidence="3" id="KW-1185">Reference proteome</keyword>
<sequence length="519" mass="56040">MDEADEDRMLGVPPPCAPGSALAALLYSLPALRAVHLGDFAPVEPIEQRLMFDALAALPALEELGLPYGTALTLLPLLSDRLRRLHLKGAQDIHDTSDPPLTDAVGCILALRRLESLALWGLAGEAATDGLLTLLRNAQPSLQRLELTAWELLGSCCTELTLQAGCISRIAFGWAPNPVLRRCISVHNLALFARQVLLPLEPSRRPVQCLHMEGVIVEGDALGGLDVGALAQLPGSCREMWLGLLRVNGCVQPDEVLQLLRMLGTPEKLALVSGDYQWSVWVKTRRAQLPPEPEPAGSDEQRATVVAAEDVLAATAAVMAASVPLDVAEPRPQLLVLRGPFIAGMAWAEGALDVWMRALSVEAGRMLADPLQRRVDDTGRPLREQPQIHAYLLLPGVAAVLALCGSTLGAAAVEAALGVAGARVRMSTMAAGGPLMFPMLQVVKVAAELLCGTNTTYRCSRIFTRFLDQAAQFVWDGEGFSAGWSLTERLRWLLEQQPALNALQRPVDLQQPETLLRRY</sequence>
<proteinExistence type="predicted"/>
<organism evidence="2 3">
    <name type="scientific">Gonium pectorale</name>
    <name type="common">Green alga</name>
    <dbReference type="NCBI Taxonomy" id="33097"/>
    <lineage>
        <taxon>Eukaryota</taxon>
        <taxon>Viridiplantae</taxon>
        <taxon>Chlorophyta</taxon>
        <taxon>core chlorophytes</taxon>
        <taxon>Chlorophyceae</taxon>
        <taxon>CS clade</taxon>
        <taxon>Chlamydomonadales</taxon>
        <taxon>Volvocaceae</taxon>
        <taxon>Gonium</taxon>
    </lineage>
</organism>
<evidence type="ECO:0000256" key="1">
    <source>
        <dbReference type="ARBA" id="ARBA00004430"/>
    </source>
</evidence>
<name>A0A150GIQ5_GONPE</name>
<comment type="caution">
    <text evidence="2">The sequence shown here is derived from an EMBL/GenBank/DDBJ whole genome shotgun (WGS) entry which is preliminary data.</text>
</comment>
<evidence type="ECO:0000313" key="3">
    <source>
        <dbReference type="Proteomes" id="UP000075714"/>
    </source>
</evidence>
<reference evidence="3" key="1">
    <citation type="journal article" date="2016" name="Nat. Commun.">
        <title>The Gonium pectorale genome demonstrates co-option of cell cycle regulation during the evolution of multicellularity.</title>
        <authorList>
            <person name="Hanschen E.R."/>
            <person name="Marriage T.N."/>
            <person name="Ferris P.J."/>
            <person name="Hamaji T."/>
            <person name="Toyoda A."/>
            <person name="Fujiyama A."/>
            <person name="Neme R."/>
            <person name="Noguchi H."/>
            <person name="Minakuchi Y."/>
            <person name="Suzuki M."/>
            <person name="Kawai-Toyooka H."/>
            <person name="Smith D.R."/>
            <person name="Sparks H."/>
            <person name="Anderson J."/>
            <person name="Bakaric R."/>
            <person name="Luria V."/>
            <person name="Karger A."/>
            <person name="Kirschner M.W."/>
            <person name="Durand P.M."/>
            <person name="Michod R.E."/>
            <person name="Nozaki H."/>
            <person name="Olson B.J."/>
        </authorList>
    </citation>
    <scope>NUCLEOTIDE SEQUENCE [LARGE SCALE GENOMIC DNA]</scope>
    <source>
        <strain evidence="3">NIES-2863</strain>
    </source>
</reference>
<dbReference type="AlphaFoldDB" id="A0A150GIQ5"/>
<comment type="subcellular location">
    <subcellularLocation>
        <location evidence="1">Cytoplasm</location>
        <location evidence="1">Cytoskeleton</location>
        <location evidence="1">Cilium axoneme</location>
    </subcellularLocation>
</comment>
<protein>
    <submittedName>
        <fullName evidence="2">Uncharacterized protein</fullName>
    </submittedName>
</protein>
<dbReference type="EMBL" id="LSYV01000021">
    <property type="protein sequence ID" value="KXZ49699.1"/>
    <property type="molecule type" value="Genomic_DNA"/>
</dbReference>
<dbReference type="GO" id="GO:0005930">
    <property type="term" value="C:axoneme"/>
    <property type="evidence" value="ECO:0007669"/>
    <property type="project" value="UniProtKB-SubCell"/>
</dbReference>
<gene>
    <name evidence="2" type="ORF">GPECTOR_20g556</name>
</gene>
<dbReference type="Gene3D" id="3.80.10.10">
    <property type="entry name" value="Ribonuclease Inhibitor"/>
    <property type="match status" value="1"/>
</dbReference>
<dbReference type="InterPro" id="IPR032675">
    <property type="entry name" value="LRR_dom_sf"/>
</dbReference>
<dbReference type="Proteomes" id="UP000075714">
    <property type="component" value="Unassembled WGS sequence"/>
</dbReference>
<evidence type="ECO:0000313" key="2">
    <source>
        <dbReference type="EMBL" id="KXZ49699.1"/>
    </source>
</evidence>
<accession>A0A150GIQ5</accession>